<evidence type="ECO:0000313" key="2">
    <source>
        <dbReference type="EMBL" id="CCG81613.1"/>
    </source>
</evidence>
<keyword evidence="3" id="KW-1185">Reference proteome</keyword>
<feature type="transmembrane region" description="Helical" evidence="1">
    <location>
        <begin position="168"/>
        <end position="187"/>
    </location>
</feature>
<protein>
    <submittedName>
        <fullName evidence="2">Uncharacterized protein</fullName>
    </submittedName>
</protein>
<accession>R4XE47</accession>
<dbReference type="EMBL" id="CAHR02000047">
    <property type="protein sequence ID" value="CCG81613.1"/>
    <property type="molecule type" value="Genomic_DNA"/>
</dbReference>
<name>R4XE47_TAPDE</name>
<dbReference type="Proteomes" id="UP000013776">
    <property type="component" value="Unassembled WGS sequence"/>
</dbReference>
<organism evidence="2 3">
    <name type="scientific">Taphrina deformans (strain PYCC 5710 / ATCC 11124 / CBS 356.35 / IMI 108563 / JCM 9778 / NBRC 8474)</name>
    <name type="common">Peach leaf curl fungus</name>
    <name type="synonym">Lalaria deformans</name>
    <dbReference type="NCBI Taxonomy" id="1097556"/>
    <lineage>
        <taxon>Eukaryota</taxon>
        <taxon>Fungi</taxon>
        <taxon>Dikarya</taxon>
        <taxon>Ascomycota</taxon>
        <taxon>Taphrinomycotina</taxon>
        <taxon>Taphrinomycetes</taxon>
        <taxon>Taphrinales</taxon>
        <taxon>Taphrinaceae</taxon>
        <taxon>Taphrina</taxon>
    </lineage>
</organism>
<proteinExistence type="predicted"/>
<keyword evidence="1" id="KW-1133">Transmembrane helix</keyword>
<reference evidence="2 3" key="1">
    <citation type="journal article" date="2013" name="MBio">
        <title>Genome sequencing of the plant pathogen Taphrina deformans, the causal agent of peach leaf curl.</title>
        <authorList>
            <person name="Cisse O.H."/>
            <person name="Almeida J.M.G.C.F."/>
            <person name="Fonseca A."/>
            <person name="Kumar A.A."/>
            <person name="Salojaervi J."/>
            <person name="Overmyer K."/>
            <person name="Hauser P.M."/>
            <person name="Pagni M."/>
        </authorList>
    </citation>
    <scope>NUCLEOTIDE SEQUENCE [LARGE SCALE GENOMIC DNA]</scope>
    <source>
        <strain evidence="3">PYCC 5710 / ATCC 11124 / CBS 356.35 / IMI 108563 / JCM 9778 / NBRC 8474</strain>
    </source>
</reference>
<keyword evidence="1" id="KW-0812">Transmembrane</keyword>
<evidence type="ECO:0000313" key="3">
    <source>
        <dbReference type="Proteomes" id="UP000013776"/>
    </source>
</evidence>
<gene>
    <name evidence="2" type="ORF">TAPDE_001266</name>
</gene>
<dbReference type="VEuPathDB" id="FungiDB:TAPDE_001266"/>
<evidence type="ECO:0000256" key="1">
    <source>
        <dbReference type="SAM" id="Phobius"/>
    </source>
</evidence>
<sequence length="233" mass="25934">MPGYDFSMNKADLELQVNSPPVYHGSGDIPEEEHEALLPADTDLSRGSFVFGQNTAHGTASVRRTLAGVEVYSSASLLSVGHAHDDFKCLVYKQRDFDGIKREVEGQMNHIRPNHEIAYFYTQQNEGGTKISRYLTPVSWGKLYPNLDSIGIKIRRTRRARQAKTRRILLIVFSSIALFCATVYLVFRAVQDPSATISQEIDFPKGLDVGAKGFVQCKSNQPSIVIVKGRPSD</sequence>
<keyword evidence="1" id="KW-0472">Membrane</keyword>
<comment type="caution">
    <text evidence="2">The sequence shown here is derived from an EMBL/GenBank/DDBJ whole genome shotgun (WGS) entry which is preliminary data.</text>
</comment>
<dbReference type="AlphaFoldDB" id="R4XE47"/>